<keyword evidence="10" id="KW-1185">Reference proteome</keyword>
<gene>
    <name evidence="9" type="ORF">J2I46_07320</name>
</gene>
<evidence type="ECO:0000256" key="3">
    <source>
        <dbReference type="ARBA" id="ARBA00022692"/>
    </source>
</evidence>
<dbReference type="Proteomes" id="UP000664628">
    <property type="component" value="Unassembled WGS sequence"/>
</dbReference>
<feature type="transmembrane region" description="Helical" evidence="6">
    <location>
        <begin position="332"/>
        <end position="354"/>
    </location>
</feature>
<dbReference type="PANTHER" id="PTHR30572">
    <property type="entry name" value="MEMBRANE COMPONENT OF TRANSPORTER-RELATED"/>
    <property type="match status" value="1"/>
</dbReference>
<dbReference type="EMBL" id="JAFMYW010000002">
    <property type="protein sequence ID" value="MBO0948381.1"/>
    <property type="molecule type" value="Genomic_DNA"/>
</dbReference>
<dbReference type="RefSeq" id="WP_207328357.1">
    <property type="nucleotide sequence ID" value="NZ_JAFMYW010000002.1"/>
</dbReference>
<evidence type="ECO:0000313" key="10">
    <source>
        <dbReference type="Proteomes" id="UP000664628"/>
    </source>
</evidence>
<dbReference type="InterPro" id="IPR050250">
    <property type="entry name" value="Macrolide_Exporter_MacB"/>
</dbReference>
<evidence type="ECO:0000256" key="1">
    <source>
        <dbReference type="ARBA" id="ARBA00004651"/>
    </source>
</evidence>
<protein>
    <submittedName>
        <fullName evidence="9">ABC transporter permease</fullName>
    </submittedName>
</protein>
<keyword evidence="5 6" id="KW-0472">Membrane</keyword>
<feature type="transmembrane region" description="Helical" evidence="6">
    <location>
        <begin position="374"/>
        <end position="399"/>
    </location>
</feature>
<feature type="transmembrane region" description="Helical" evidence="6">
    <location>
        <begin position="770"/>
        <end position="792"/>
    </location>
</feature>
<organism evidence="9 10">
    <name type="scientific">Fibrella forsythiae</name>
    <dbReference type="NCBI Taxonomy" id="2817061"/>
    <lineage>
        <taxon>Bacteria</taxon>
        <taxon>Pseudomonadati</taxon>
        <taxon>Bacteroidota</taxon>
        <taxon>Cytophagia</taxon>
        <taxon>Cytophagales</taxon>
        <taxon>Spirosomataceae</taxon>
        <taxon>Fibrella</taxon>
    </lineage>
</organism>
<proteinExistence type="predicted"/>
<feature type="transmembrane region" description="Helical" evidence="6">
    <location>
        <begin position="679"/>
        <end position="704"/>
    </location>
</feature>
<feature type="domain" description="ABC3 transporter permease C-terminal" evidence="7">
    <location>
        <begin position="682"/>
        <end position="784"/>
    </location>
</feature>
<dbReference type="Pfam" id="PF02687">
    <property type="entry name" value="FtsX"/>
    <property type="match status" value="2"/>
</dbReference>
<accession>A0ABS3JEE5</accession>
<dbReference type="Pfam" id="PF12704">
    <property type="entry name" value="MacB_PCD"/>
    <property type="match status" value="2"/>
</dbReference>
<keyword evidence="3 6" id="KW-0812">Transmembrane</keyword>
<sequence>MLQNYLKIAWRNLLRRTFYSLLNIVGLAVGVTFALLIGAYIWGEFQVNRTLRNANQQCLVQSRWTEENRGMDITSFAPIGPALKAEYPTLVANFYRFYGVSATISKGTNHFRESIQIGDSTMLTMFGFPMLHGDPRTALTGPNSVVITAAKAIKLFGKTDVLNESLTIETPRSGKQQFLVTGVLKPLPDNSVSHLLSENNEVFMSMRGVDFFGNDVFSWQNPYIVTYVELQLGVGPEALATPLAQLLTKNTPPDVQKSLTAYVTPLPSYYLQSNNGLIRNMMVTLGAVGLFILLMAVVNFVNLSLGTSATRLREIGVRKVLGSLRRQLTAQFLIEALALTTVATVLSIGLYALFQSVFSEIVGKPLPPLGPLLMTYGWVLILLILVVGTLAGTYPALYLSAYSSVDSLKGKARSVREGLWFRRGLVTVQFAIAVFVFVGAVLVSRQIAWFFNTDLGFKKEAVLTVSSLPRTWSKEGVNRMEAVRDQFARLPGVQSASLSYEIPNGNVGNAGQLFRQGQDSTQAVNVSMMTTDEQYAQAYQIRLQSGRFFHAGQGIYDSTSVVINEAASKALGYKTPEAALNQSVRFQGIPLTYHIRGVVRDFHVGTMHKAIQPMAFGQVQAAAIYRFFSFRLAPGNPKETIAGLERTWRELFPDAPFDYAFMDETLQKLYQTELQLEKAAYVATGLALLIVLLGVVGLVSLSVARRTKEVGIRKVLGASVSGIIGLFLREYAWTMVLANLIAWPLTYWLVSNWLADYAYHMPVTLSPFVLVGAGLALVTAIVISLQVVKAALVNPVTSLRSE</sequence>
<feature type="transmembrane region" description="Helical" evidence="6">
    <location>
        <begin position="21"/>
        <end position="42"/>
    </location>
</feature>
<feature type="domain" description="MacB-like periplasmic core" evidence="8">
    <location>
        <begin position="20"/>
        <end position="241"/>
    </location>
</feature>
<reference evidence="9 10" key="1">
    <citation type="submission" date="2021-03" db="EMBL/GenBank/DDBJ databases">
        <title>Fibrella sp. HMF5405 genome sequencing and assembly.</title>
        <authorList>
            <person name="Kang H."/>
            <person name="Kim H."/>
            <person name="Bae S."/>
            <person name="Joh K."/>
        </authorList>
    </citation>
    <scope>NUCLEOTIDE SEQUENCE [LARGE SCALE GENOMIC DNA]</scope>
    <source>
        <strain evidence="9 10">HMF5405</strain>
    </source>
</reference>
<feature type="transmembrane region" description="Helical" evidence="6">
    <location>
        <begin position="281"/>
        <end position="303"/>
    </location>
</feature>
<keyword evidence="2" id="KW-1003">Cell membrane</keyword>
<comment type="caution">
    <text evidence="9">The sequence shown here is derived from an EMBL/GenBank/DDBJ whole genome shotgun (WGS) entry which is preliminary data.</text>
</comment>
<comment type="subcellular location">
    <subcellularLocation>
        <location evidence="1">Cell membrane</location>
        <topology evidence="1">Multi-pass membrane protein</topology>
    </subcellularLocation>
</comment>
<evidence type="ECO:0000259" key="8">
    <source>
        <dbReference type="Pfam" id="PF12704"/>
    </source>
</evidence>
<evidence type="ECO:0000256" key="4">
    <source>
        <dbReference type="ARBA" id="ARBA00022989"/>
    </source>
</evidence>
<dbReference type="InterPro" id="IPR025857">
    <property type="entry name" value="MacB_PCD"/>
</dbReference>
<evidence type="ECO:0000313" key="9">
    <source>
        <dbReference type="EMBL" id="MBO0948381.1"/>
    </source>
</evidence>
<name>A0ABS3JEE5_9BACT</name>
<feature type="domain" description="ABC3 transporter permease C-terminal" evidence="7">
    <location>
        <begin position="288"/>
        <end position="400"/>
    </location>
</feature>
<evidence type="ECO:0000256" key="2">
    <source>
        <dbReference type="ARBA" id="ARBA00022475"/>
    </source>
</evidence>
<evidence type="ECO:0000259" key="7">
    <source>
        <dbReference type="Pfam" id="PF02687"/>
    </source>
</evidence>
<feature type="transmembrane region" description="Helical" evidence="6">
    <location>
        <begin position="420"/>
        <end position="443"/>
    </location>
</feature>
<evidence type="ECO:0000256" key="6">
    <source>
        <dbReference type="SAM" id="Phobius"/>
    </source>
</evidence>
<dbReference type="InterPro" id="IPR003838">
    <property type="entry name" value="ABC3_permease_C"/>
</dbReference>
<dbReference type="PANTHER" id="PTHR30572:SF18">
    <property type="entry name" value="ABC-TYPE MACROLIDE FAMILY EXPORT SYSTEM PERMEASE COMPONENT 2"/>
    <property type="match status" value="1"/>
</dbReference>
<feature type="domain" description="MacB-like periplasmic core" evidence="8">
    <location>
        <begin position="431"/>
        <end position="636"/>
    </location>
</feature>
<keyword evidence="4 6" id="KW-1133">Transmembrane helix</keyword>
<evidence type="ECO:0000256" key="5">
    <source>
        <dbReference type="ARBA" id="ARBA00023136"/>
    </source>
</evidence>